<dbReference type="NCBIfam" id="NF033749">
    <property type="entry name" value="bact_hemeryth"/>
    <property type="match status" value="1"/>
</dbReference>
<keyword evidence="3" id="KW-0479">Metal-binding</keyword>
<dbReference type="PANTHER" id="PTHR37164">
    <property type="entry name" value="BACTERIOHEMERYTHRIN"/>
    <property type="match status" value="1"/>
</dbReference>
<keyword evidence="2" id="KW-0813">Transport</keyword>
<dbReference type="EMBL" id="LACI01002395">
    <property type="protein sequence ID" value="KJU82218.1"/>
    <property type="molecule type" value="Genomic_DNA"/>
</dbReference>
<organism evidence="6 7">
    <name type="scientific">Candidatus Magnetobacterium bavaricum</name>
    <dbReference type="NCBI Taxonomy" id="29290"/>
    <lineage>
        <taxon>Bacteria</taxon>
        <taxon>Pseudomonadati</taxon>
        <taxon>Nitrospirota</taxon>
        <taxon>Thermodesulfovibrionia</taxon>
        <taxon>Thermodesulfovibrionales</taxon>
        <taxon>Candidatus Magnetobacteriaceae</taxon>
        <taxon>Candidatus Magnetobacterium</taxon>
    </lineage>
</organism>
<dbReference type="InterPro" id="IPR016131">
    <property type="entry name" value="Haemerythrin_Fe_BS"/>
</dbReference>
<keyword evidence="2" id="KW-0561">Oxygen transport</keyword>
<proteinExistence type="inferred from homology"/>
<comment type="similarity">
    <text evidence="1">Belongs to the hemerythrin family.</text>
</comment>
<dbReference type="Proteomes" id="UP000033423">
    <property type="component" value="Unassembled WGS sequence"/>
</dbReference>
<name>A0A0F3GNE4_9BACT</name>
<dbReference type="CDD" id="cd12107">
    <property type="entry name" value="Hemerythrin"/>
    <property type="match status" value="1"/>
</dbReference>
<evidence type="ECO:0000256" key="2">
    <source>
        <dbReference type="ARBA" id="ARBA00022621"/>
    </source>
</evidence>
<evidence type="ECO:0000259" key="5">
    <source>
        <dbReference type="Pfam" id="PF01814"/>
    </source>
</evidence>
<protein>
    <submittedName>
        <fullName evidence="6">Hemerythrin-like metal-binding protein</fullName>
    </submittedName>
</protein>
<dbReference type="InterPro" id="IPR012827">
    <property type="entry name" value="Hemerythrin_metal-bd"/>
</dbReference>
<comment type="caution">
    <text evidence="6">The sequence shown here is derived from an EMBL/GenBank/DDBJ whole genome shotgun (WGS) entry which is preliminary data.</text>
</comment>
<evidence type="ECO:0000256" key="4">
    <source>
        <dbReference type="ARBA" id="ARBA00023004"/>
    </source>
</evidence>
<dbReference type="InterPro" id="IPR012312">
    <property type="entry name" value="Hemerythrin-like"/>
</dbReference>
<sequence>MIQWDDSLSTGVKEIDDQHKEIIARINKLVSMTDKEKEVELDKTLRFLGGYVIDHFNHEEEYMIKYQYPEYDEHKGEHIKFLKSYSSLKKLFDSEGSSSLIINATEKQAVEWLVKHIQQIDKKMAFFLKSRMKKA</sequence>
<dbReference type="Gene3D" id="1.20.120.50">
    <property type="entry name" value="Hemerythrin-like"/>
    <property type="match status" value="1"/>
</dbReference>
<dbReference type="GO" id="GO:0046872">
    <property type="term" value="F:metal ion binding"/>
    <property type="evidence" value="ECO:0007669"/>
    <property type="project" value="UniProtKB-KW"/>
</dbReference>
<dbReference type="AlphaFoldDB" id="A0A0F3GNE4"/>
<keyword evidence="4" id="KW-0408">Iron</keyword>
<keyword evidence="7" id="KW-1185">Reference proteome</keyword>
<dbReference type="InterPro" id="IPR035938">
    <property type="entry name" value="Hemerythrin-like_sf"/>
</dbReference>
<dbReference type="Pfam" id="PF01814">
    <property type="entry name" value="Hemerythrin"/>
    <property type="match status" value="1"/>
</dbReference>
<accession>A0A0F3GNE4</accession>
<dbReference type="SUPFAM" id="SSF47188">
    <property type="entry name" value="Hemerythrin-like"/>
    <property type="match status" value="1"/>
</dbReference>
<evidence type="ECO:0000313" key="6">
    <source>
        <dbReference type="EMBL" id="KJU82218.1"/>
    </source>
</evidence>
<dbReference type="InterPro" id="IPR050669">
    <property type="entry name" value="Hemerythrin"/>
</dbReference>
<dbReference type="NCBIfam" id="TIGR02481">
    <property type="entry name" value="hemeryth_dom"/>
    <property type="match status" value="1"/>
</dbReference>
<reference evidence="6 7" key="1">
    <citation type="submission" date="2015-02" db="EMBL/GenBank/DDBJ databases">
        <title>Single-cell genomics of uncultivated deep-branching MTB reveals a conserved set of magnetosome genes.</title>
        <authorList>
            <person name="Kolinko S."/>
            <person name="Richter M."/>
            <person name="Glockner F.O."/>
            <person name="Brachmann A."/>
            <person name="Schuler D."/>
        </authorList>
    </citation>
    <scope>NUCLEOTIDE SEQUENCE [LARGE SCALE GENOMIC DNA]</scope>
    <source>
        <strain evidence="6">TM-1</strain>
    </source>
</reference>
<evidence type="ECO:0000313" key="7">
    <source>
        <dbReference type="Proteomes" id="UP000033423"/>
    </source>
</evidence>
<dbReference type="PANTHER" id="PTHR37164:SF1">
    <property type="entry name" value="BACTERIOHEMERYTHRIN"/>
    <property type="match status" value="1"/>
</dbReference>
<gene>
    <name evidence="6" type="ORF">MBAV_005589</name>
</gene>
<evidence type="ECO:0000256" key="3">
    <source>
        <dbReference type="ARBA" id="ARBA00022723"/>
    </source>
</evidence>
<evidence type="ECO:0000256" key="1">
    <source>
        <dbReference type="ARBA" id="ARBA00010587"/>
    </source>
</evidence>
<feature type="domain" description="Hemerythrin-like" evidence="5">
    <location>
        <begin position="10"/>
        <end position="124"/>
    </location>
</feature>
<dbReference type="PROSITE" id="PS00550">
    <property type="entry name" value="HEMERYTHRINS"/>
    <property type="match status" value="1"/>
</dbReference>
<dbReference type="GO" id="GO:0005344">
    <property type="term" value="F:oxygen carrier activity"/>
    <property type="evidence" value="ECO:0007669"/>
    <property type="project" value="UniProtKB-KW"/>
</dbReference>